<dbReference type="AlphaFoldDB" id="A0A1H0UDG7"/>
<organism evidence="7 8">
    <name type="scientific">Paracidovorax cattleyae</name>
    <dbReference type="NCBI Taxonomy" id="80868"/>
    <lineage>
        <taxon>Bacteria</taxon>
        <taxon>Pseudomonadati</taxon>
        <taxon>Pseudomonadota</taxon>
        <taxon>Betaproteobacteria</taxon>
        <taxon>Burkholderiales</taxon>
        <taxon>Comamonadaceae</taxon>
        <taxon>Paracidovorax</taxon>
    </lineage>
</organism>
<dbReference type="InterPro" id="IPR015424">
    <property type="entry name" value="PyrdxlP-dep_Trfase"/>
</dbReference>
<protein>
    <submittedName>
        <fullName evidence="7">DNA-binding transcriptional regulator, MocR family, contains an aminotransferase domain</fullName>
    </submittedName>
</protein>
<dbReference type="InterPro" id="IPR036388">
    <property type="entry name" value="WH-like_DNA-bd_sf"/>
</dbReference>
<dbReference type="SUPFAM" id="SSF53383">
    <property type="entry name" value="PLP-dependent transferases"/>
    <property type="match status" value="1"/>
</dbReference>
<keyword evidence="7" id="KW-0808">Transferase</keyword>
<dbReference type="InterPro" id="IPR015422">
    <property type="entry name" value="PyrdxlP-dep_Trfase_small"/>
</dbReference>
<evidence type="ECO:0000259" key="6">
    <source>
        <dbReference type="PROSITE" id="PS50949"/>
    </source>
</evidence>
<keyword evidence="4 7" id="KW-0238">DNA-binding</keyword>
<evidence type="ECO:0000256" key="1">
    <source>
        <dbReference type="ARBA" id="ARBA00005384"/>
    </source>
</evidence>
<dbReference type="GO" id="GO:0003700">
    <property type="term" value="F:DNA-binding transcription factor activity"/>
    <property type="evidence" value="ECO:0007669"/>
    <property type="project" value="InterPro"/>
</dbReference>
<dbReference type="PROSITE" id="PS50949">
    <property type="entry name" value="HTH_GNTR"/>
    <property type="match status" value="1"/>
</dbReference>
<dbReference type="RefSeq" id="WP_092835938.1">
    <property type="nucleotide sequence ID" value="NZ_CP028290.1"/>
</dbReference>
<dbReference type="GO" id="GO:0003677">
    <property type="term" value="F:DNA binding"/>
    <property type="evidence" value="ECO:0007669"/>
    <property type="project" value="UniProtKB-KW"/>
</dbReference>
<feature type="domain" description="HTH gntR-type" evidence="6">
    <location>
        <begin position="10"/>
        <end position="78"/>
    </location>
</feature>
<keyword evidence="5" id="KW-0804">Transcription</keyword>
<proteinExistence type="inferred from homology"/>
<dbReference type="InterPro" id="IPR051446">
    <property type="entry name" value="HTH_trans_reg/aminotransferase"/>
</dbReference>
<dbReference type="Pfam" id="PF00392">
    <property type="entry name" value="GntR"/>
    <property type="match status" value="1"/>
</dbReference>
<dbReference type="CDD" id="cd07377">
    <property type="entry name" value="WHTH_GntR"/>
    <property type="match status" value="1"/>
</dbReference>
<evidence type="ECO:0000256" key="5">
    <source>
        <dbReference type="ARBA" id="ARBA00023163"/>
    </source>
</evidence>
<dbReference type="Pfam" id="PF00155">
    <property type="entry name" value="Aminotran_1_2"/>
    <property type="match status" value="1"/>
</dbReference>
<keyword evidence="3" id="KW-0805">Transcription regulation</keyword>
<dbReference type="OrthoDB" id="9804020at2"/>
<dbReference type="PANTHER" id="PTHR46577">
    <property type="entry name" value="HTH-TYPE TRANSCRIPTIONAL REGULATORY PROTEIN GABR"/>
    <property type="match status" value="1"/>
</dbReference>
<evidence type="ECO:0000313" key="7">
    <source>
        <dbReference type="EMBL" id="SDP64277.1"/>
    </source>
</evidence>
<dbReference type="CDD" id="cd00609">
    <property type="entry name" value="AAT_like"/>
    <property type="match status" value="1"/>
</dbReference>
<comment type="similarity">
    <text evidence="1">In the C-terminal section; belongs to the class-I pyridoxal-phosphate-dependent aminotransferase family.</text>
</comment>
<dbReference type="InterPro" id="IPR015421">
    <property type="entry name" value="PyrdxlP-dep_Trfase_major"/>
</dbReference>
<keyword evidence="2" id="KW-0663">Pyridoxal phosphate</keyword>
<dbReference type="Gene3D" id="3.90.1150.10">
    <property type="entry name" value="Aspartate Aminotransferase, domain 1"/>
    <property type="match status" value="1"/>
</dbReference>
<accession>A0A1H0UDG7</accession>
<evidence type="ECO:0000256" key="2">
    <source>
        <dbReference type="ARBA" id="ARBA00022898"/>
    </source>
</evidence>
<evidence type="ECO:0000256" key="4">
    <source>
        <dbReference type="ARBA" id="ARBA00023125"/>
    </source>
</evidence>
<name>A0A1H0UDG7_9BURK</name>
<dbReference type="InterPro" id="IPR000524">
    <property type="entry name" value="Tscrpt_reg_HTH_GntR"/>
</dbReference>
<dbReference type="PANTHER" id="PTHR46577:SF2">
    <property type="entry name" value="TRANSCRIPTIONAL REGULATORY PROTEIN"/>
    <property type="match status" value="1"/>
</dbReference>
<reference evidence="8" key="1">
    <citation type="submission" date="2016-10" db="EMBL/GenBank/DDBJ databases">
        <authorList>
            <person name="Varghese N."/>
            <person name="Submissions S."/>
        </authorList>
    </citation>
    <scope>NUCLEOTIDE SEQUENCE [LARGE SCALE GENOMIC DNA]</scope>
    <source>
        <strain evidence="8">DSM 17101</strain>
    </source>
</reference>
<gene>
    <name evidence="7" type="ORF">SAMN04489708_11954</name>
</gene>
<dbReference type="InterPro" id="IPR036390">
    <property type="entry name" value="WH_DNA-bd_sf"/>
</dbReference>
<keyword evidence="7" id="KW-0032">Aminotransferase</keyword>
<dbReference type="GO" id="GO:0030170">
    <property type="term" value="F:pyridoxal phosphate binding"/>
    <property type="evidence" value="ECO:0007669"/>
    <property type="project" value="InterPro"/>
</dbReference>
<dbReference type="InterPro" id="IPR004839">
    <property type="entry name" value="Aminotransferase_I/II_large"/>
</dbReference>
<evidence type="ECO:0000256" key="3">
    <source>
        <dbReference type="ARBA" id="ARBA00023015"/>
    </source>
</evidence>
<dbReference type="EMBL" id="FNJL01000019">
    <property type="protein sequence ID" value="SDP64277.1"/>
    <property type="molecule type" value="Genomic_DNA"/>
</dbReference>
<dbReference type="SMART" id="SM00345">
    <property type="entry name" value="HTH_GNTR"/>
    <property type="match status" value="1"/>
</dbReference>
<dbReference type="Gene3D" id="1.10.10.10">
    <property type="entry name" value="Winged helix-like DNA-binding domain superfamily/Winged helix DNA-binding domain"/>
    <property type="match status" value="1"/>
</dbReference>
<evidence type="ECO:0000313" key="8">
    <source>
        <dbReference type="Proteomes" id="UP000199317"/>
    </source>
</evidence>
<dbReference type="GO" id="GO:0008483">
    <property type="term" value="F:transaminase activity"/>
    <property type="evidence" value="ECO:0007669"/>
    <property type="project" value="UniProtKB-KW"/>
</dbReference>
<sequence length="489" mass="53168">MDAMPDLDSTPLYLQIASQMAELIRNGTLARGARMPSVRELSRQRGVAQSTVVQAYHWLEDARLIAARPRSGYFVAPRPAVLPEPTVSRGLRRPRDVSVDWLGQRILGTPQPADVVSFSSGTPGPDLLDVDRVRRAVARSVQRHRHLLCMYPSSEGHEEARRAIARYAVGMGCSLDPERILITGGCMDAISLCLRAVTQPGDVVALESPTHFSFLELLQGLHLKVLEIPTHPRHGISLDALQLALETQPVKALVVVPTLSNPLGACMPQVERRRLAQLAARHGLAVIEDAVYNDLAEQEEHRRTVKSHDTAGHVMLCSSFSKTLAPGLRLGWLDGGRWTEQLRQMKDLQAGGQSPVLELALADLMLQTGHAAAMRQLRSAVAARMDAVRHAIAQSFPPGTRVSDPPGGLLLWVELPRGLDTLQLHQACLQERILVPPGTVFGTGGRFRNCLRIGVGGDWTEHHAAALRRVGAIACAMGAKAGHSDKTLA</sequence>
<dbReference type="Gene3D" id="3.40.640.10">
    <property type="entry name" value="Type I PLP-dependent aspartate aminotransferase-like (Major domain)"/>
    <property type="match status" value="1"/>
</dbReference>
<dbReference type="Proteomes" id="UP000199317">
    <property type="component" value="Unassembled WGS sequence"/>
</dbReference>
<keyword evidence="8" id="KW-1185">Reference proteome</keyword>
<dbReference type="SUPFAM" id="SSF46785">
    <property type="entry name" value="Winged helix' DNA-binding domain"/>
    <property type="match status" value="1"/>
</dbReference>